<feature type="compositionally biased region" description="Low complexity" evidence="1">
    <location>
        <begin position="1"/>
        <end position="17"/>
    </location>
</feature>
<proteinExistence type="predicted"/>
<dbReference type="OMA" id="RPMHESD"/>
<dbReference type="AlphaFoldDB" id="A0A1C7LSG1"/>
<name>A0A1C7LSG1_GRIFR</name>
<evidence type="ECO:0000313" key="3">
    <source>
        <dbReference type="Proteomes" id="UP000092993"/>
    </source>
</evidence>
<evidence type="ECO:0000256" key="1">
    <source>
        <dbReference type="SAM" id="MobiDB-lite"/>
    </source>
</evidence>
<dbReference type="OrthoDB" id="3224400at2759"/>
<reference evidence="2 3" key="1">
    <citation type="submission" date="2016-03" db="EMBL/GenBank/DDBJ databases">
        <title>Whole genome sequencing of Grifola frondosa 9006-11.</title>
        <authorList>
            <person name="Min B."/>
            <person name="Park H."/>
            <person name="Kim J.-G."/>
            <person name="Cho H."/>
            <person name="Oh Y.-L."/>
            <person name="Kong W.-S."/>
            <person name="Choi I.-G."/>
        </authorList>
    </citation>
    <scope>NUCLEOTIDE SEQUENCE [LARGE SCALE GENOMIC DNA]</scope>
    <source>
        <strain evidence="2 3">9006-11</strain>
    </source>
</reference>
<feature type="region of interest" description="Disordered" evidence="1">
    <location>
        <begin position="1"/>
        <end position="24"/>
    </location>
</feature>
<comment type="caution">
    <text evidence="2">The sequence shown here is derived from an EMBL/GenBank/DDBJ whole genome shotgun (WGS) entry which is preliminary data.</text>
</comment>
<dbReference type="Proteomes" id="UP000092993">
    <property type="component" value="Unassembled WGS sequence"/>
</dbReference>
<protein>
    <submittedName>
        <fullName evidence="2">Uncharacterized protein</fullName>
    </submittedName>
</protein>
<dbReference type="EMBL" id="LUGG01000023">
    <property type="protein sequence ID" value="OBZ67771.1"/>
    <property type="molecule type" value="Genomic_DNA"/>
</dbReference>
<accession>A0A1C7LSG1</accession>
<gene>
    <name evidence="2" type="ORF">A0H81_12477</name>
</gene>
<evidence type="ECO:0000313" key="2">
    <source>
        <dbReference type="EMBL" id="OBZ67771.1"/>
    </source>
</evidence>
<sequence length="171" mass="19085">MSPSSSPSPSLYAPSKSQGHSQKRAIAEVISETFPPFNHRTVVVEPFDNEAKRDADFTEKLNVMLLELLLDFHAWSTSRPTHESDQTADTLEKDIKAVIEMEKEQGMFSPPTSVPTSLVGTRIFLAFSLLASLDLCLEDADYFLKRKNRQRLNDFVTRIKLALAALTGLTA</sequence>
<keyword evidence="3" id="KW-1185">Reference proteome</keyword>
<organism evidence="2 3">
    <name type="scientific">Grifola frondosa</name>
    <name type="common">Maitake</name>
    <name type="synonym">Polyporus frondosus</name>
    <dbReference type="NCBI Taxonomy" id="5627"/>
    <lineage>
        <taxon>Eukaryota</taxon>
        <taxon>Fungi</taxon>
        <taxon>Dikarya</taxon>
        <taxon>Basidiomycota</taxon>
        <taxon>Agaricomycotina</taxon>
        <taxon>Agaricomycetes</taxon>
        <taxon>Polyporales</taxon>
        <taxon>Grifolaceae</taxon>
        <taxon>Grifola</taxon>
    </lineage>
</organism>